<protein>
    <submittedName>
        <fullName evidence="2">Uncharacterized protein</fullName>
    </submittedName>
</protein>
<keyword evidence="3" id="KW-1185">Reference proteome</keyword>
<keyword evidence="1" id="KW-1133">Transmembrane helix</keyword>
<keyword evidence="1" id="KW-0812">Transmembrane</keyword>
<proteinExistence type="predicted"/>
<reference evidence="2 3" key="1">
    <citation type="journal article" date="2013" name="Genome Announc.">
        <title>Draft Genome Sequence of Winogradskyella psychrotolerans RS-3T, Isolated from the Marine Transect of Kongsfjorden, Ny-Alesund, Svalbard, Arctic Ocean.</title>
        <authorList>
            <person name="Kumar Pinnaka A."/>
            <person name="Ara S."/>
            <person name="Singh A."/>
            <person name="Shivaji S."/>
        </authorList>
    </citation>
    <scope>NUCLEOTIDE SEQUENCE [LARGE SCALE GENOMIC DNA]</scope>
    <source>
        <strain evidence="2 3">RS-3</strain>
    </source>
</reference>
<gene>
    <name evidence="2" type="ORF">ADIWIN_3870</name>
</gene>
<dbReference type="Proteomes" id="UP000014962">
    <property type="component" value="Unassembled WGS sequence"/>
</dbReference>
<sequence>MAFVISYLVGVVMGFLFTSNLENYFTTKRIKPTNFDG</sequence>
<comment type="caution">
    <text evidence="2">The sequence shown here is derived from an EMBL/GenBank/DDBJ whole genome shotgun (WGS) entry which is preliminary data.</text>
</comment>
<dbReference type="EMBL" id="ATMR01000206">
    <property type="protein sequence ID" value="EPR70007.1"/>
    <property type="molecule type" value="Genomic_DNA"/>
</dbReference>
<evidence type="ECO:0000313" key="2">
    <source>
        <dbReference type="EMBL" id="EPR70007.1"/>
    </source>
</evidence>
<evidence type="ECO:0000313" key="3">
    <source>
        <dbReference type="Proteomes" id="UP000014962"/>
    </source>
</evidence>
<evidence type="ECO:0000256" key="1">
    <source>
        <dbReference type="SAM" id="Phobius"/>
    </source>
</evidence>
<dbReference type="AlphaFoldDB" id="S7VKF9"/>
<keyword evidence="1" id="KW-0472">Membrane</keyword>
<accession>S7VKF9</accession>
<feature type="transmembrane region" description="Helical" evidence="1">
    <location>
        <begin position="6"/>
        <end position="25"/>
    </location>
</feature>
<name>S7VKF9_9FLAO</name>
<organism evidence="2 3">
    <name type="scientific">Winogradskyella psychrotolerans RS-3</name>
    <dbReference type="NCBI Taxonomy" id="641526"/>
    <lineage>
        <taxon>Bacteria</taxon>
        <taxon>Pseudomonadati</taxon>
        <taxon>Bacteroidota</taxon>
        <taxon>Flavobacteriia</taxon>
        <taxon>Flavobacteriales</taxon>
        <taxon>Flavobacteriaceae</taxon>
        <taxon>Winogradskyella</taxon>
    </lineage>
</organism>